<dbReference type="GO" id="GO:0000166">
    <property type="term" value="F:nucleotide binding"/>
    <property type="evidence" value="ECO:0007669"/>
    <property type="project" value="UniProtKB-KW"/>
</dbReference>
<evidence type="ECO:0000256" key="17">
    <source>
        <dbReference type="ARBA" id="ARBA00023211"/>
    </source>
</evidence>
<evidence type="ECO:0000256" key="14">
    <source>
        <dbReference type="ARBA" id="ARBA00023136"/>
    </source>
</evidence>
<evidence type="ECO:0000256" key="2">
    <source>
        <dbReference type="ARBA" id="ARBA00004606"/>
    </source>
</evidence>
<dbReference type="PANTHER" id="PTHR23033">
    <property type="entry name" value="BETA1,3-GALACTOSYLTRANSFERASE"/>
    <property type="match status" value="1"/>
</dbReference>
<dbReference type="UniPathway" id="UPA00378"/>
<keyword evidence="12" id="KW-0735">Signal-anchor</keyword>
<evidence type="ECO:0000256" key="20">
    <source>
        <dbReference type="SAM" id="MobiDB-lite"/>
    </source>
</evidence>
<comment type="cofactor">
    <cofactor evidence="1">
        <name>Mn(2+)</name>
        <dbReference type="ChEBI" id="CHEBI:29035"/>
    </cofactor>
</comment>
<feature type="compositionally biased region" description="Polar residues" evidence="20">
    <location>
        <begin position="277"/>
        <end position="307"/>
    </location>
</feature>
<comment type="subunit">
    <text evidence="5">Homodimer; disulfide-linked.</text>
</comment>
<evidence type="ECO:0000256" key="15">
    <source>
        <dbReference type="ARBA" id="ARBA00023157"/>
    </source>
</evidence>
<sequence length="317" mass="36302">MTNPSNHQSKAKHVKATWGKRCTKLIFMSSSEDRHLPAVALPVHEGRDNLWAKTKEAFKYLYKNHLNDYDWFMKADDDTYVIVENLRYFLHDKNPKSPVYYGRRFKPYVKQGYMSGGAGYVLSREATKIFVEKGINIPGTCRTDAGGAEDLEIGRCLEKIGVKAEDSRDESGGERFMPFIPEHHLIPGILPKDMWYWSYNYYPAKQGPSCCSDFAITFHYVAPNMMYVLEYLVYHLKPYGYGQVYTKVQQCDNKNTDDSKKLTTTNPENNVKVKNIDSVSDKTMNSVTDKTESTQSKANIESNNNIETVEDKGMQPS</sequence>
<feature type="region of interest" description="Disordered" evidence="20">
    <location>
        <begin position="276"/>
        <end position="317"/>
    </location>
</feature>
<keyword evidence="9" id="KW-0812">Transmembrane</keyword>
<dbReference type="InterPro" id="IPR003378">
    <property type="entry name" value="Fringe-like_glycosylTrfase"/>
</dbReference>
<proteinExistence type="inferred from homology"/>
<evidence type="ECO:0000256" key="7">
    <source>
        <dbReference type="ARBA" id="ARBA00022676"/>
    </source>
</evidence>
<dbReference type="InterPro" id="IPR026050">
    <property type="entry name" value="C1GALT1/C1GALT1_chp1"/>
</dbReference>
<evidence type="ECO:0000256" key="6">
    <source>
        <dbReference type="ARBA" id="ARBA00012557"/>
    </source>
</evidence>
<comment type="caution">
    <text evidence="22">The sequence shown here is derived from an EMBL/GenBank/DDBJ whole genome shotgun (WGS) entry which is preliminary data.</text>
</comment>
<gene>
    <name evidence="22" type="ORF">MGAL_10B008185</name>
</gene>
<evidence type="ECO:0000256" key="19">
    <source>
        <dbReference type="ARBA" id="ARBA00059245"/>
    </source>
</evidence>
<dbReference type="FunFam" id="3.90.550.50:FF:000017">
    <property type="entry name" value="Glycoprotein-N-acetylgalactosamine 3-beta-galactosyltransferase 1"/>
    <property type="match status" value="1"/>
</dbReference>
<evidence type="ECO:0000256" key="9">
    <source>
        <dbReference type="ARBA" id="ARBA00022692"/>
    </source>
</evidence>
<evidence type="ECO:0000256" key="8">
    <source>
        <dbReference type="ARBA" id="ARBA00022679"/>
    </source>
</evidence>
<organism evidence="22 23">
    <name type="scientific">Mytilus galloprovincialis</name>
    <name type="common">Mediterranean mussel</name>
    <dbReference type="NCBI Taxonomy" id="29158"/>
    <lineage>
        <taxon>Eukaryota</taxon>
        <taxon>Metazoa</taxon>
        <taxon>Spiralia</taxon>
        <taxon>Lophotrochozoa</taxon>
        <taxon>Mollusca</taxon>
        <taxon>Bivalvia</taxon>
        <taxon>Autobranchia</taxon>
        <taxon>Pteriomorphia</taxon>
        <taxon>Mytilida</taxon>
        <taxon>Mytiloidea</taxon>
        <taxon>Mytilidae</taxon>
        <taxon>Mytilinae</taxon>
        <taxon>Mytilus</taxon>
    </lineage>
</organism>
<evidence type="ECO:0000256" key="3">
    <source>
        <dbReference type="ARBA" id="ARBA00004922"/>
    </source>
</evidence>
<accession>A0A8B6C8V9</accession>
<evidence type="ECO:0000313" key="22">
    <source>
        <dbReference type="EMBL" id="VDI01212.1"/>
    </source>
</evidence>
<keyword evidence="11" id="KW-0547">Nucleotide-binding</keyword>
<dbReference type="Proteomes" id="UP000596742">
    <property type="component" value="Unassembled WGS sequence"/>
</dbReference>
<evidence type="ECO:0000256" key="13">
    <source>
        <dbReference type="ARBA" id="ARBA00022989"/>
    </source>
</evidence>
<keyword evidence="14" id="KW-0472">Membrane</keyword>
<evidence type="ECO:0000256" key="16">
    <source>
        <dbReference type="ARBA" id="ARBA00023180"/>
    </source>
</evidence>
<keyword evidence="17" id="KW-0464">Manganese</keyword>
<evidence type="ECO:0000256" key="10">
    <source>
        <dbReference type="ARBA" id="ARBA00022723"/>
    </source>
</evidence>
<keyword evidence="7 22" id="KW-0328">Glycosyltransferase</keyword>
<comment type="similarity">
    <text evidence="4">Belongs to the glycosyltransferase 31 family. Beta3-Gal-T subfamily.</text>
</comment>
<dbReference type="Gene3D" id="3.90.550.50">
    <property type="match status" value="1"/>
</dbReference>
<reference evidence="22" key="1">
    <citation type="submission" date="2018-11" db="EMBL/GenBank/DDBJ databases">
        <authorList>
            <person name="Alioto T."/>
            <person name="Alioto T."/>
        </authorList>
    </citation>
    <scope>NUCLEOTIDE SEQUENCE</scope>
</reference>
<dbReference type="GO" id="GO:0016263">
    <property type="term" value="F:glycoprotein-N-acetylgalactosamine 3-beta-galactosyltransferase activity"/>
    <property type="evidence" value="ECO:0007669"/>
    <property type="project" value="UniProtKB-EC"/>
</dbReference>
<evidence type="ECO:0000256" key="4">
    <source>
        <dbReference type="ARBA" id="ARBA00006462"/>
    </source>
</evidence>
<evidence type="ECO:0000256" key="11">
    <source>
        <dbReference type="ARBA" id="ARBA00022741"/>
    </source>
</evidence>
<keyword evidence="15" id="KW-1015">Disulfide bond</keyword>
<evidence type="ECO:0000313" key="23">
    <source>
        <dbReference type="Proteomes" id="UP000596742"/>
    </source>
</evidence>
<dbReference type="OrthoDB" id="414175at2759"/>
<keyword evidence="23" id="KW-1185">Reference proteome</keyword>
<evidence type="ECO:0000256" key="18">
    <source>
        <dbReference type="ARBA" id="ARBA00040898"/>
    </source>
</evidence>
<keyword evidence="8 22" id="KW-0808">Transferase</keyword>
<dbReference type="GO" id="GO:0030145">
    <property type="term" value="F:manganese ion binding"/>
    <property type="evidence" value="ECO:0007669"/>
    <property type="project" value="UniProtKB-ARBA"/>
</dbReference>
<dbReference type="EMBL" id="UYJE01001319">
    <property type="protein sequence ID" value="VDI01212.1"/>
    <property type="molecule type" value="Genomic_DNA"/>
</dbReference>
<keyword evidence="10" id="KW-0479">Metal-binding</keyword>
<evidence type="ECO:0000256" key="5">
    <source>
        <dbReference type="ARBA" id="ARBA00011748"/>
    </source>
</evidence>
<comment type="pathway">
    <text evidence="3">Protein modification; protein glycosylation.</text>
</comment>
<evidence type="ECO:0000256" key="12">
    <source>
        <dbReference type="ARBA" id="ARBA00022968"/>
    </source>
</evidence>
<dbReference type="Pfam" id="PF02434">
    <property type="entry name" value="Fringe"/>
    <property type="match status" value="1"/>
</dbReference>
<evidence type="ECO:0000259" key="21">
    <source>
        <dbReference type="Pfam" id="PF02434"/>
    </source>
</evidence>
<keyword evidence="16" id="KW-0325">Glycoprotein</keyword>
<dbReference type="AlphaFoldDB" id="A0A8B6C8V9"/>
<dbReference type="EC" id="2.4.1.122" evidence="6"/>
<evidence type="ECO:0000256" key="1">
    <source>
        <dbReference type="ARBA" id="ARBA00001936"/>
    </source>
</evidence>
<feature type="domain" description="Fringe-like glycosyltransferase" evidence="21">
    <location>
        <begin position="5"/>
        <end position="165"/>
    </location>
</feature>
<keyword evidence="13" id="KW-1133">Transmembrane helix</keyword>
<dbReference type="GO" id="GO:0016020">
    <property type="term" value="C:membrane"/>
    <property type="evidence" value="ECO:0007669"/>
    <property type="project" value="UniProtKB-SubCell"/>
</dbReference>
<dbReference type="PANTHER" id="PTHR23033:SF14">
    <property type="entry name" value="GLYCOPROTEIN-N-ACETYLGALACTOSAMINE 3-BETA-GALACTOSYLTRANSFERASE 1-RELATED"/>
    <property type="match status" value="1"/>
</dbReference>
<comment type="subcellular location">
    <subcellularLocation>
        <location evidence="2">Membrane</location>
        <topology evidence="2">Single-pass type II membrane protein</topology>
    </subcellularLocation>
</comment>
<protein>
    <recommendedName>
        <fullName evidence="18">Glycoprotein-N-acetylgalactosamine 3-beta-galactosyltransferase 1</fullName>
        <ecNumber evidence="6">2.4.1.122</ecNumber>
    </recommendedName>
</protein>
<name>A0A8B6C8V9_MYTGA</name>
<comment type="function">
    <text evidence="19">Glycosyltransferase that generates the core 1 O-glycan Gal-beta1-3GalNAc-alpha1-Ser/Thr (T antigen), which is a precursor for many extended O-glycans in glycoproteins.</text>
</comment>